<gene>
    <name evidence="2" type="ORF">ERS852511_02199</name>
    <name evidence="3" type="ORF">K0H07_21495</name>
</gene>
<dbReference type="InterPro" id="IPR032299">
    <property type="entry name" value="DUF4843"/>
</dbReference>
<reference evidence="2 4" key="1">
    <citation type="submission" date="2015-09" db="EMBL/GenBank/DDBJ databases">
        <authorList>
            <consortium name="Pathogen Informatics"/>
        </authorList>
    </citation>
    <scope>NUCLEOTIDE SEQUENCE [LARGE SCALE GENOMIC DNA]</scope>
    <source>
        <strain evidence="2 4">2789STDY5834899</strain>
    </source>
</reference>
<reference evidence="3" key="2">
    <citation type="submission" date="2021-07" db="EMBL/GenBank/DDBJ databases">
        <title>Comparative genomics of Bacteroides fragilis group isolates reveals species-dependent resistance mechanisms and validates clinical tools for resistance prediction.</title>
        <authorList>
            <person name="Wallace M.J."/>
            <person name="Jean S."/>
            <person name="Wallace M.A."/>
            <person name="Carey-Ann B.D."/>
            <person name="Dantas G."/>
        </authorList>
    </citation>
    <scope>NUCLEOTIDE SEQUENCE</scope>
    <source>
        <strain evidence="3">BJH_160</strain>
    </source>
</reference>
<evidence type="ECO:0000313" key="3">
    <source>
        <dbReference type="EMBL" id="MCE9239717.1"/>
    </source>
</evidence>
<dbReference type="AlphaFoldDB" id="A0A174NIR5"/>
<accession>A0A174NIR5</accession>
<sequence length="236" mass="27305">MRKYIFILGIIILSLCACSKEGLTQYDAAKNYLYIPNDKYMDTTFVTFKHHPGIDDYDVFFEVRLIGIQLIEDKSYSIEVVKDKTTAKVEDYTLDTEQIFHAGVLKDQLKITLHNTAHLLNETVRVTLRLTPNENFGVADYLGESESRAQSLTASVAFDNQISKPSWWNSDIEMNYLGEWTPIKYEKFIESCGGEVLDLSEYEGYQIMELAVKFKNDIEKYGWKDKDNELIDLPIY</sequence>
<dbReference type="Proteomes" id="UP001200544">
    <property type="component" value="Unassembled WGS sequence"/>
</dbReference>
<dbReference type="Proteomes" id="UP000095576">
    <property type="component" value="Unassembled WGS sequence"/>
</dbReference>
<proteinExistence type="predicted"/>
<protein>
    <submittedName>
        <fullName evidence="3">DUF4843 domain-containing protein</fullName>
    </submittedName>
</protein>
<organism evidence="2 4">
    <name type="scientific">Bacteroides thetaiotaomicron</name>
    <dbReference type="NCBI Taxonomy" id="818"/>
    <lineage>
        <taxon>Bacteria</taxon>
        <taxon>Pseudomonadati</taxon>
        <taxon>Bacteroidota</taxon>
        <taxon>Bacteroidia</taxon>
        <taxon>Bacteroidales</taxon>
        <taxon>Bacteroidaceae</taxon>
        <taxon>Bacteroides</taxon>
    </lineage>
</organism>
<feature type="chain" id="PRO_5008028982" evidence="1">
    <location>
        <begin position="20"/>
        <end position="236"/>
    </location>
</feature>
<dbReference type="EMBL" id="CZAP01000006">
    <property type="protein sequence ID" value="CUP46807.1"/>
    <property type="molecule type" value="Genomic_DNA"/>
</dbReference>
<name>A0A174NIR5_BACT4</name>
<keyword evidence="1" id="KW-0732">Signal</keyword>
<dbReference type="Pfam" id="PF16132">
    <property type="entry name" value="DUF4843"/>
    <property type="match status" value="1"/>
</dbReference>
<evidence type="ECO:0000313" key="4">
    <source>
        <dbReference type="Proteomes" id="UP000095576"/>
    </source>
</evidence>
<dbReference type="RefSeq" id="WP_055299729.1">
    <property type="nucleotide sequence ID" value="NZ_BAABZI010000006.1"/>
</dbReference>
<evidence type="ECO:0000313" key="2">
    <source>
        <dbReference type="EMBL" id="CUP46807.1"/>
    </source>
</evidence>
<dbReference type="PROSITE" id="PS51257">
    <property type="entry name" value="PROKAR_LIPOPROTEIN"/>
    <property type="match status" value="1"/>
</dbReference>
<dbReference type="EMBL" id="JAHYQA010000016">
    <property type="protein sequence ID" value="MCE9239717.1"/>
    <property type="molecule type" value="Genomic_DNA"/>
</dbReference>
<feature type="signal peptide" evidence="1">
    <location>
        <begin position="1"/>
        <end position="19"/>
    </location>
</feature>
<evidence type="ECO:0000256" key="1">
    <source>
        <dbReference type="SAM" id="SignalP"/>
    </source>
</evidence>